<evidence type="ECO:0000313" key="2">
    <source>
        <dbReference type="EMBL" id="CAB4680696.1"/>
    </source>
</evidence>
<feature type="transmembrane region" description="Helical" evidence="1">
    <location>
        <begin position="550"/>
        <end position="578"/>
    </location>
</feature>
<feature type="transmembrane region" description="Helical" evidence="1">
    <location>
        <begin position="495"/>
        <end position="514"/>
    </location>
</feature>
<dbReference type="PANTHER" id="PTHR43685:SF3">
    <property type="entry name" value="SLR2126 PROTEIN"/>
    <property type="match status" value="1"/>
</dbReference>
<dbReference type="EMBL" id="CAEZXC010000070">
    <property type="protein sequence ID" value="CAB4680696.1"/>
    <property type="molecule type" value="Genomic_DNA"/>
</dbReference>
<feature type="transmembrane region" description="Helical" evidence="1">
    <location>
        <begin position="520"/>
        <end position="538"/>
    </location>
</feature>
<name>A0A6J6N3L0_9ZZZZ</name>
<feature type="transmembrane region" description="Helical" evidence="1">
    <location>
        <begin position="708"/>
        <end position="729"/>
    </location>
</feature>
<gene>
    <name evidence="2" type="ORF">UFOPK2340_01089</name>
</gene>
<dbReference type="InterPro" id="IPR029044">
    <property type="entry name" value="Nucleotide-diphossugar_trans"/>
</dbReference>
<protein>
    <submittedName>
        <fullName evidence="2">Unannotated protein</fullName>
    </submittedName>
</protein>
<evidence type="ECO:0000256" key="1">
    <source>
        <dbReference type="SAM" id="Phobius"/>
    </source>
</evidence>
<dbReference type="SUPFAM" id="SSF53448">
    <property type="entry name" value="Nucleotide-diphospho-sugar transferases"/>
    <property type="match status" value="1"/>
</dbReference>
<reference evidence="2" key="1">
    <citation type="submission" date="2020-05" db="EMBL/GenBank/DDBJ databases">
        <authorList>
            <person name="Chiriac C."/>
            <person name="Salcher M."/>
            <person name="Ghai R."/>
            <person name="Kavagutti S V."/>
        </authorList>
    </citation>
    <scope>NUCLEOTIDE SEQUENCE</scope>
</reference>
<feature type="transmembrane region" description="Helical" evidence="1">
    <location>
        <begin position="678"/>
        <end position="696"/>
    </location>
</feature>
<accession>A0A6J6N3L0</accession>
<organism evidence="2">
    <name type="scientific">freshwater metagenome</name>
    <dbReference type="NCBI Taxonomy" id="449393"/>
    <lineage>
        <taxon>unclassified sequences</taxon>
        <taxon>metagenomes</taxon>
        <taxon>ecological metagenomes</taxon>
    </lineage>
</organism>
<dbReference type="Pfam" id="PF13641">
    <property type="entry name" value="Glyco_tranf_2_3"/>
    <property type="match status" value="1"/>
</dbReference>
<keyword evidence="1" id="KW-1133">Transmembrane helix</keyword>
<feature type="transmembrane region" description="Helical" evidence="1">
    <location>
        <begin position="979"/>
        <end position="996"/>
    </location>
</feature>
<dbReference type="PANTHER" id="PTHR43685">
    <property type="entry name" value="GLYCOSYLTRANSFERASE"/>
    <property type="match status" value="1"/>
</dbReference>
<proteinExistence type="predicted"/>
<sequence length="1011" mass="109782">MSSHRVTAILVLHDGARWLPEVIASLASQTHPVNQSVAVDTGSEDGSAKLVKGARIPVFPMARDTGFGEAIGHAVSTLPKILDPEREWIWLIHDDLTLHPNALGNLIAEVETKPSVAMAGPKLLGWHDHTHLLEIGVSIAANGNRWTGLEPSEYDQGQRDGVYEVLAVSTAGALIRRDVFEQLGGFDPNLDLFRDDVDFGWRLYSAGYTAIAVSSAIAFHAEASANERRTVDVAEAFLHRPLLLDRRNAAYVLLVNSSWWRLPILTVQLLTGAILRAVGFLFAKLPGYASDEILAIGALILQPADLIKARKVRRTHRLVPSGIVSRFIPSRWSQTRLALSRSAEWIRTQLFPAEITEVREISVLDENLDEEDLLTPASNRSWINLLKRPLVALPLFLFFLTLVWSRNRFGALSGGALPEQPNGVSDLWDIYFRGWHSIAMGTSAAAPPWLALIAIFATPLLGSVKLFIVALFFLAPLAMATTLHMLLKRLSDNRWLTASSAVLYAISPVAISAINSGRLATVVILVLLPLLVIVASGWRDVEKFSWRRVSVVSLLVAILAAFSPIIFLFGLALTGAAIYRDYLDSNQGLNSKLFNDRLHRRIALVLTPLLLCAPWSFELIFNPNRFLIDAGFLIPGGGPNLAILGNPGGPGSLPLAVLSPLSIILGISLFSSTRARRVAEFGFFSLLSAVLISAISVTGNGTLIPTRIYSGTLMTITTVSAICAAVIALDKLRDRLIATNINFRHISAATLLVATILYSLASIGWIVTKGATSPLQTGREVVLPAFLAIESDAKTLVLRPRTSGKEISLNYYLARGGDISLGQPDIAPQDREQISIAVRELTDGTGLTSSTTFAVHGIKYLFLKSPVDKNIARVIDGLGGFNRASSTNAGIVWKTVGSTGQVLFKDASGKSSVLVEGILGITVSAPGEMTLTENYSLGWRAMQDGQRLQRTRSVDGLPVFTVEKPGLVTLMYDGTLRRAWVSLQIVIFVTGLVMALPAGRRRREIEDAELA</sequence>
<dbReference type="InterPro" id="IPR050834">
    <property type="entry name" value="Glycosyltransf_2"/>
</dbReference>
<feature type="transmembrane region" description="Helical" evidence="1">
    <location>
        <begin position="651"/>
        <end position="671"/>
    </location>
</feature>
<keyword evidence="1" id="KW-0812">Transmembrane</keyword>
<dbReference type="AlphaFoldDB" id="A0A6J6N3L0"/>
<feature type="transmembrane region" description="Helical" evidence="1">
    <location>
        <begin position="449"/>
        <end position="474"/>
    </location>
</feature>
<feature type="transmembrane region" description="Helical" evidence="1">
    <location>
        <begin position="749"/>
        <end position="767"/>
    </location>
</feature>
<keyword evidence="1" id="KW-0472">Membrane</keyword>
<dbReference type="Gene3D" id="3.90.550.10">
    <property type="entry name" value="Spore Coat Polysaccharide Biosynthesis Protein SpsA, Chain A"/>
    <property type="match status" value="1"/>
</dbReference>